<sequence>MAQLVITNLLFRLLRRGDAEIIVEGIPVCVHRCILAARSKFFYELFKREKGSVDKEGKPKYPMSELLPYGKVGYEAFLIFLSYTYSGKLKPFPMEVSTCVDNICVHDACRPAINFAVEMMYASSIFELPELVSLFQRRLLNFVGKAVAEDIIPILLAAFHCQLSQLLAQCVDRIVRSDLDTISIQKELPTEVAEEIRMLRLKSFPDDENTAVEVDPLREKRIKRIHKALDSDDVELVRLLLSESEITLDEANALHYAAAYCDPKVLSEVLSLGLADVNLRSSRGYTVLHIGAMRKEPSVIVSLLTKGACASDLTLDGRSAVSICRRLTRPKDYQAKTEQGKETNKDRICIDVLEGEMRRNPMAGDAFITSHTLSDDLHMKLLYLENRVAFARLLFPTEAKLAMDIANTETTSEFSGFCASKGSSGNLREVDLNETPVMRNKRLRPRMEALMKTVEMGQRYFPLCSEVLDKFMEDDLQDLFFLENGTKEEQRVKRMRFIELKDDVQKAFTRDKAEISRSGLCSSSSSSSFKDGVKYKLGKL</sequence>
<dbReference type="Proteomes" id="UP000829398">
    <property type="component" value="Chromosome 2"/>
</dbReference>
<reference evidence="2" key="1">
    <citation type="journal article" date="2023" name="Hortic. Res.">
        <title>A chromosome-level phased genome enabling allele-level studies in sweet orange: a case study on citrus Huanglongbing tolerance.</title>
        <authorList>
            <person name="Wu B."/>
            <person name="Yu Q."/>
            <person name="Deng Z."/>
            <person name="Duan Y."/>
            <person name="Luo F."/>
            <person name="Gmitter F. Jr."/>
        </authorList>
    </citation>
    <scope>NUCLEOTIDE SEQUENCE [LARGE SCALE GENOMIC DNA]</scope>
    <source>
        <strain evidence="2">cv. Valencia</strain>
    </source>
</reference>
<name>A0ACB8NDU9_CITSI</name>
<keyword evidence="2" id="KW-1185">Reference proteome</keyword>
<evidence type="ECO:0000313" key="2">
    <source>
        <dbReference type="Proteomes" id="UP000829398"/>
    </source>
</evidence>
<proteinExistence type="predicted"/>
<comment type="caution">
    <text evidence="1">The sequence shown here is derived from an EMBL/GenBank/DDBJ whole genome shotgun (WGS) entry which is preliminary data.</text>
</comment>
<dbReference type="EMBL" id="CM039171">
    <property type="protein sequence ID" value="KAH9795769.1"/>
    <property type="molecule type" value="Genomic_DNA"/>
</dbReference>
<organism evidence="1 2">
    <name type="scientific">Citrus sinensis</name>
    <name type="common">Sweet orange</name>
    <name type="synonym">Citrus aurantium var. sinensis</name>
    <dbReference type="NCBI Taxonomy" id="2711"/>
    <lineage>
        <taxon>Eukaryota</taxon>
        <taxon>Viridiplantae</taxon>
        <taxon>Streptophyta</taxon>
        <taxon>Embryophyta</taxon>
        <taxon>Tracheophyta</taxon>
        <taxon>Spermatophyta</taxon>
        <taxon>Magnoliopsida</taxon>
        <taxon>eudicotyledons</taxon>
        <taxon>Gunneridae</taxon>
        <taxon>Pentapetalae</taxon>
        <taxon>rosids</taxon>
        <taxon>malvids</taxon>
        <taxon>Sapindales</taxon>
        <taxon>Rutaceae</taxon>
        <taxon>Aurantioideae</taxon>
        <taxon>Citrus</taxon>
    </lineage>
</organism>
<protein>
    <submittedName>
        <fullName evidence="1">Regulatory protein NPR3</fullName>
    </submittedName>
</protein>
<accession>A0ACB8NDU9</accession>
<evidence type="ECO:0000313" key="1">
    <source>
        <dbReference type="EMBL" id="KAH9795769.1"/>
    </source>
</evidence>
<gene>
    <name evidence="1" type="ORF">KPL71_005318</name>
</gene>